<dbReference type="Proteomes" id="UP000595309">
    <property type="component" value="Chromosome"/>
</dbReference>
<evidence type="ECO:0000256" key="6">
    <source>
        <dbReference type="ARBA" id="ARBA00022683"/>
    </source>
</evidence>
<feature type="transmembrane region" description="Helical" evidence="12">
    <location>
        <begin position="84"/>
        <end position="107"/>
    </location>
</feature>
<dbReference type="InterPro" id="IPR001996">
    <property type="entry name" value="PTS_IIB_1"/>
</dbReference>
<evidence type="ECO:0000313" key="16">
    <source>
        <dbReference type="EMBL" id="CNE11216.1"/>
    </source>
</evidence>
<comment type="subcellular location">
    <subcellularLocation>
        <location evidence="1">Cell membrane</location>
        <topology evidence="1">Multi-pass membrane protein</topology>
    </subcellularLocation>
</comment>
<evidence type="ECO:0000256" key="8">
    <source>
        <dbReference type="ARBA" id="ARBA00022777"/>
    </source>
</evidence>
<dbReference type="EMBL" id="CPXJ01000038">
    <property type="protein sequence ID" value="CNE11216.1"/>
    <property type="molecule type" value="Genomic_DNA"/>
</dbReference>
<dbReference type="GO" id="GO:0009401">
    <property type="term" value="P:phosphoenolpyruvate-dependent sugar phosphotransferase system"/>
    <property type="evidence" value="ECO:0007669"/>
    <property type="project" value="UniProtKB-KW"/>
</dbReference>
<dbReference type="PROSITE" id="PS51103">
    <property type="entry name" value="PTS_EIIC_TYPE_1"/>
    <property type="match status" value="1"/>
</dbReference>
<dbReference type="SUPFAM" id="SSF55604">
    <property type="entry name" value="Glucose permease domain IIB"/>
    <property type="match status" value="1"/>
</dbReference>
<dbReference type="NCBIfam" id="TIGR00826">
    <property type="entry name" value="EIIB_glc"/>
    <property type="match status" value="1"/>
</dbReference>
<dbReference type="Proteomes" id="UP000048841">
    <property type="component" value="Unassembled WGS sequence"/>
</dbReference>
<evidence type="ECO:0000313" key="17">
    <source>
        <dbReference type="EMBL" id="QQU45929.1"/>
    </source>
</evidence>
<evidence type="ECO:0000313" key="18">
    <source>
        <dbReference type="Proteomes" id="UP000041601"/>
    </source>
</evidence>
<keyword evidence="4" id="KW-0762">Sugar transport</keyword>
<dbReference type="Pfam" id="PF02378">
    <property type="entry name" value="PTS_EIIC"/>
    <property type="match status" value="1"/>
</dbReference>
<dbReference type="Gene3D" id="3.30.1360.60">
    <property type="entry name" value="Glucose permease domain IIB"/>
    <property type="match status" value="1"/>
</dbReference>
<gene>
    <name evidence="15" type="primary">aglA</name>
    <name evidence="15" type="ORF">ERS137941_02832</name>
    <name evidence="16" type="ORF">ERS137959_03020</name>
    <name evidence="17" type="ORF">I6I39_13160</name>
</gene>
<dbReference type="InterPro" id="IPR003352">
    <property type="entry name" value="PTS_EIIC"/>
</dbReference>
<dbReference type="AlphaFoldDB" id="A0A0E1NC43"/>
<feature type="domain" description="PTS EIIB type-1" evidence="13">
    <location>
        <begin position="437"/>
        <end position="514"/>
    </location>
</feature>
<reference evidence="15 19" key="1">
    <citation type="submission" date="2015-03" db="EMBL/GenBank/DDBJ databases">
        <authorList>
            <person name="Murphy D."/>
        </authorList>
    </citation>
    <scope>NUCLEOTIDE SEQUENCE [LARGE SCALE GENOMIC DNA]</scope>
    <source>
        <strain evidence="15 19">IP26249</strain>
    </source>
</reference>
<feature type="transmembrane region" description="Helical" evidence="12">
    <location>
        <begin position="160"/>
        <end position="189"/>
    </location>
</feature>
<dbReference type="PANTHER" id="PTHR30009">
    <property type="entry name" value="CYTOCHROME C-TYPE SYNTHESIS PROTEIN AND PTS TRANSMEMBRANE COMPONENT"/>
    <property type="match status" value="1"/>
</dbReference>
<feature type="transmembrane region" description="Helical" evidence="12">
    <location>
        <begin position="302"/>
        <end position="318"/>
    </location>
</feature>
<keyword evidence="18" id="KW-1185">Reference proteome</keyword>
<feature type="transmembrane region" description="Helical" evidence="12">
    <location>
        <begin position="270"/>
        <end position="290"/>
    </location>
</feature>
<evidence type="ECO:0000259" key="14">
    <source>
        <dbReference type="PROSITE" id="PS51103"/>
    </source>
</evidence>
<keyword evidence="2" id="KW-0813">Transport</keyword>
<reference evidence="16 18" key="2">
    <citation type="submission" date="2015-03" db="EMBL/GenBank/DDBJ databases">
        <authorList>
            <consortium name="Pathogen Informatics"/>
            <person name="Murphy D."/>
        </authorList>
    </citation>
    <scope>NUCLEOTIDE SEQUENCE [LARGE SCALE GENOMIC DNA]</scope>
    <source>
        <strain evidence="16 18">IP05342</strain>
    </source>
</reference>
<keyword evidence="3" id="KW-1003">Cell membrane</keyword>
<evidence type="ECO:0000256" key="3">
    <source>
        <dbReference type="ARBA" id="ARBA00022475"/>
    </source>
</evidence>
<dbReference type="NCBIfam" id="TIGR02005">
    <property type="entry name" value="PTS-IIBC-alpha"/>
    <property type="match status" value="1"/>
</dbReference>
<feature type="active site" description="Phosphocysteine intermediate; for EIIB activity" evidence="11">
    <location>
        <position position="459"/>
    </location>
</feature>
<dbReference type="PANTHER" id="PTHR30009:SF12">
    <property type="entry name" value="PHOSPHOTRANSFERASE IIC COMPONENT GLVC"/>
    <property type="match status" value="1"/>
</dbReference>
<feature type="transmembrane region" description="Helical" evidence="12">
    <location>
        <begin position="53"/>
        <end position="72"/>
    </location>
</feature>
<dbReference type="KEGG" id="yet:CH48_2638"/>
<name>A0A0E1NC43_YEREN</name>
<feature type="transmembrane region" description="Helical" evidence="12">
    <location>
        <begin position="12"/>
        <end position="33"/>
    </location>
</feature>
<keyword evidence="6" id="KW-0598">Phosphotransferase system</keyword>
<keyword evidence="8" id="KW-0418">Kinase</keyword>
<dbReference type="PROSITE" id="PS01035">
    <property type="entry name" value="PTS_EIIB_TYPE_1_CYS"/>
    <property type="match status" value="1"/>
</dbReference>
<dbReference type="InterPro" id="IPR050429">
    <property type="entry name" value="PTS_Glucose_EIICBA"/>
</dbReference>
<keyword evidence="7 12" id="KW-0812">Transmembrane</keyword>
<feature type="transmembrane region" description="Helical" evidence="12">
    <location>
        <begin position="377"/>
        <end position="402"/>
    </location>
</feature>
<dbReference type="EMBL" id="CP068146">
    <property type="protein sequence ID" value="QQU45929.1"/>
    <property type="molecule type" value="Genomic_DNA"/>
</dbReference>
<evidence type="ECO:0000256" key="4">
    <source>
        <dbReference type="ARBA" id="ARBA00022597"/>
    </source>
</evidence>
<feature type="transmembrane region" description="Helical" evidence="12">
    <location>
        <begin position="324"/>
        <end position="340"/>
    </location>
</feature>
<protein>
    <submittedName>
        <fullName evidence="15">PTS system, alpha-glucoside-specific transporter subunit IIBC</fullName>
        <ecNumber evidence="15">2.7.1.69</ecNumber>
    </submittedName>
    <submittedName>
        <fullName evidence="17">PTS transporter subunit EIIC</fullName>
    </submittedName>
</protein>
<dbReference type="PATRIC" id="fig|630.129.peg.974"/>
<feature type="transmembrane region" description="Helical" evidence="12">
    <location>
        <begin position="195"/>
        <end position="217"/>
    </location>
</feature>
<accession>A0A0E1NC43</accession>
<evidence type="ECO:0000256" key="12">
    <source>
        <dbReference type="SAM" id="Phobius"/>
    </source>
</evidence>
<dbReference type="InterPro" id="IPR013013">
    <property type="entry name" value="PTS_EIIC_1"/>
</dbReference>
<evidence type="ECO:0000256" key="7">
    <source>
        <dbReference type="ARBA" id="ARBA00022692"/>
    </source>
</evidence>
<dbReference type="EC" id="2.7.1.69" evidence="15"/>
<organism evidence="15 19">
    <name type="scientific">Yersinia enterocolitica</name>
    <dbReference type="NCBI Taxonomy" id="630"/>
    <lineage>
        <taxon>Bacteria</taxon>
        <taxon>Pseudomonadati</taxon>
        <taxon>Pseudomonadota</taxon>
        <taxon>Gammaproteobacteria</taxon>
        <taxon>Enterobacterales</taxon>
        <taxon>Yersiniaceae</taxon>
        <taxon>Yersinia</taxon>
    </lineage>
</organism>
<keyword evidence="5 15" id="KW-0808">Transferase</keyword>
<dbReference type="EMBL" id="CGBR01000021">
    <property type="protein sequence ID" value="CFQ67279.1"/>
    <property type="molecule type" value="Genomic_DNA"/>
</dbReference>
<feature type="transmembrane region" description="Helical" evidence="12">
    <location>
        <begin position="119"/>
        <end position="148"/>
    </location>
</feature>
<dbReference type="GeneID" id="31410142"/>
<evidence type="ECO:0000259" key="13">
    <source>
        <dbReference type="PROSITE" id="PS51098"/>
    </source>
</evidence>
<evidence type="ECO:0000256" key="1">
    <source>
        <dbReference type="ARBA" id="ARBA00004651"/>
    </source>
</evidence>
<evidence type="ECO:0000256" key="10">
    <source>
        <dbReference type="ARBA" id="ARBA00023136"/>
    </source>
</evidence>
<proteinExistence type="predicted"/>
<keyword evidence="9 12" id="KW-1133">Transmembrane helix</keyword>
<dbReference type="GO" id="GO:0008982">
    <property type="term" value="F:protein-N(PI)-phosphohistidine-sugar phosphotransferase activity"/>
    <property type="evidence" value="ECO:0007669"/>
    <property type="project" value="InterPro"/>
</dbReference>
<evidence type="ECO:0000313" key="15">
    <source>
        <dbReference type="EMBL" id="CFQ67279.1"/>
    </source>
</evidence>
<feature type="transmembrane region" description="Helical" evidence="12">
    <location>
        <begin position="229"/>
        <end position="250"/>
    </location>
</feature>
<dbReference type="InterPro" id="IPR018113">
    <property type="entry name" value="PTrfase_EIIB_Cys"/>
</dbReference>
<keyword evidence="10 12" id="KW-0472">Membrane</keyword>
<evidence type="ECO:0000313" key="19">
    <source>
        <dbReference type="Proteomes" id="UP000048841"/>
    </source>
</evidence>
<dbReference type="GO" id="GO:0005886">
    <property type="term" value="C:plasma membrane"/>
    <property type="evidence" value="ECO:0007669"/>
    <property type="project" value="UniProtKB-SubCell"/>
</dbReference>
<evidence type="ECO:0000256" key="9">
    <source>
        <dbReference type="ARBA" id="ARBA00022989"/>
    </source>
</evidence>
<sequence length="514" mass="56210">MLSSFNRFGGAMLGAVLLFPFAGMIVGLSLVLQNPTFASPDGLFLQLLKIIESGGWTVFNNMGLLFAVGLPIKLANKAPASACLVSLITYLTFNAFLGAMCEVWGAHWGVNFAQETGGISGLAMIGGIKTLDTSVIGAILCGSLVTWIHNRYYSTELPDYISIFQGAAFVNILGFIVMLPLAFITLMLWPKVQLGMISLQGFILHAGNFGIWCYIFLEKILLPTGLHHFVYSPFQYTDVAVPGGTTLYWLTHLQEFSQSTEPLKQLFPAGGFAMQGNGAVFGGLGMALAIYSTAKPENKAKVAGLLIPATITSMFIGITEPLDFTFLFIAPALFVVHAMLSATMTVVMYSLGVVGNFGSGILEWATQNWIPMFSNHANVMITQIIVGLIFSGVYFLIFRILILKFNFKTLGREDSDLKLYSKQDYKQKGESQGNEFQQRASAYLEAAGGKDNIASYTHCFTRLRLVVKDISRVQPSTAFKAYSAIEVYKNGNDVQVIVGNNVTHIYEQFAELMN</sequence>
<dbReference type="Proteomes" id="UP000041601">
    <property type="component" value="Unassembled WGS sequence"/>
</dbReference>
<reference evidence="17 20" key="3">
    <citation type="submission" date="2021-01" db="EMBL/GenBank/DDBJ databases">
        <title>FDA dAtabase for Regulatory Grade micrObial Sequences (FDA-ARGOS): Supporting development and validation of Infectious Disease Dx tests.</title>
        <authorList>
            <person name="Blissenbach B."/>
            <person name="Krut O."/>
            <person name="Tallon L."/>
            <person name="Sadzewicz L."/>
            <person name="Zhao X."/>
            <person name="Boylan J."/>
            <person name="Ott S."/>
            <person name="Bowen H."/>
            <person name="Vavikolanu K."/>
            <person name="Mehta A."/>
            <person name="Aluvathingal J."/>
            <person name="Nadendla S."/>
            <person name="Yan Y."/>
            <person name="Sichtig H."/>
        </authorList>
    </citation>
    <scope>NUCLEOTIDE SEQUENCE [LARGE SCALE GENOMIC DNA]</scope>
    <source>
        <strain evidence="17 20">FDAARGOS_1082</strain>
    </source>
</reference>
<feature type="domain" description="PTS EIIC type-1" evidence="14">
    <location>
        <begin position="1"/>
        <end position="414"/>
    </location>
</feature>
<dbReference type="GO" id="GO:0016301">
    <property type="term" value="F:kinase activity"/>
    <property type="evidence" value="ECO:0007669"/>
    <property type="project" value="UniProtKB-KW"/>
</dbReference>
<dbReference type="GO" id="GO:0090563">
    <property type="term" value="F:protein-phosphocysteine-sugar phosphotransferase activity"/>
    <property type="evidence" value="ECO:0007669"/>
    <property type="project" value="TreeGrafter"/>
</dbReference>
<evidence type="ECO:0000313" key="20">
    <source>
        <dbReference type="Proteomes" id="UP000595309"/>
    </source>
</evidence>
<dbReference type="RefSeq" id="WP_005160532.1">
    <property type="nucleotide sequence ID" value="NZ_CGBR01000021.1"/>
</dbReference>
<dbReference type="CDD" id="cd00212">
    <property type="entry name" value="PTS_IIB_glc"/>
    <property type="match status" value="1"/>
</dbReference>
<dbReference type="PROSITE" id="PS51098">
    <property type="entry name" value="PTS_EIIB_TYPE_1"/>
    <property type="match status" value="1"/>
</dbReference>
<dbReference type="InterPro" id="IPR010975">
    <property type="entry name" value="PTS_IIBC_a_glc"/>
</dbReference>
<evidence type="ECO:0000256" key="2">
    <source>
        <dbReference type="ARBA" id="ARBA00022448"/>
    </source>
</evidence>
<evidence type="ECO:0000256" key="11">
    <source>
        <dbReference type="PROSITE-ProRule" id="PRU00421"/>
    </source>
</evidence>
<feature type="transmembrane region" description="Helical" evidence="12">
    <location>
        <begin position="347"/>
        <end position="365"/>
    </location>
</feature>
<dbReference type="InterPro" id="IPR036878">
    <property type="entry name" value="Glu_permease_IIB"/>
</dbReference>
<evidence type="ECO:0000256" key="5">
    <source>
        <dbReference type="ARBA" id="ARBA00022679"/>
    </source>
</evidence>
<dbReference type="Pfam" id="PF00367">
    <property type="entry name" value="PTS_EIIB"/>
    <property type="match status" value="1"/>
</dbReference>